<organism evidence="1 2">
    <name type="scientific">Jeotgalibacillus marinus</name>
    <dbReference type="NCBI Taxonomy" id="86667"/>
    <lineage>
        <taxon>Bacteria</taxon>
        <taxon>Bacillati</taxon>
        <taxon>Bacillota</taxon>
        <taxon>Bacilli</taxon>
        <taxon>Bacillales</taxon>
        <taxon>Caryophanaceae</taxon>
        <taxon>Jeotgalibacillus</taxon>
    </lineage>
</organism>
<keyword evidence="2" id="KW-1185">Reference proteome</keyword>
<gene>
    <name evidence="1" type="ORF">AB1471_16690</name>
</gene>
<sequence length="87" mass="9686">MNPSVQPTLRWNTSFTTVEDLNNLRIPTTKGIETLDAFADITLQPAENTTSVWKEGSDQFIWVEIGSVEGVTEIDMVAAVREEVSMI</sequence>
<reference evidence="1 2" key="1">
    <citation type="journal article" date="1979" name="Int. J. Syst. Evol. Microbiol.">
        <title>Bacillus globisporus subsp. marinus subsp. nov.</title>
        <authorList>
            <person name="Liu H."/>
        </authorList>
    </citation>
    <scope>NUCLEOTIDE SEQUENCE [LARGE SCALE GENOMIC DNA]</scope>
    <source>
        <strain evidence="1 2">DSM 1297</strain>
    </source>
</reference>
<proteinExistence type="predicted"/>
<dbReference type="EMBL" id="JBFMIA010000046">
    <property type="protein sequence ID" value="MEW9503404.1"/>
    <property type="molecule type" value="Genomic_DNA"/>
</dbReference>
<dbReference type="RefSeq" id="WP_367780889.1">
    <property type="nucleotide sequence ID" value="NZ_JBFMIA010000046.1"/>
</dbReference>
<name>A0ABV3Q937_9BACL</name>
<dbReference type="Proteomes" id="UP001556040">
    <property type="component" value="Unassembled WGS sequence"/>
</dbReference>
<feature type="non-terminal residue" evidence="1">
    <location>
        <position position="87"/>
    </location>
</feature>
<evidence type="ECO:0000313" key="1">
    <source>
        <dbReference type="EMBL" id="MEW9503404.1"/>
    </source>
</evidence>
<protein>
    <submittedName>
        <fullName evidence="1">Uncharacterized protein</fullName>
    </submittedName>
</protein>
<comment type="caution">
    <text evidence="1">The sequence shown here is derived from an EMBL/GenBank/DDBJ whole genome shotgun (WGS) entry which is preliminary data.</text>
</comment>
<accession>A0ABV3Q937</accession>
<evidence type="ECO:0000313" key="2">
    <source>
        <dbReference type="Proteomes" id="UP001556040"/>
    </source>
</evidence>